<dbReference type="InterPro" id="IPR001346">
    <property type="entry name" value="Interferon_reg_fact_DNA-bd_dom"/>
</dbReference>
<name>A0A914B3M0_PATMI</name>
<dbReference type="Pfam" id="PF10401">
    <property type="entry name" value="IRF-3"/>
    <property type="match status" value="1"/>
</dbReference>
<dbReference type="SUPFAM" id="SSF46785">
    <property type="entry name" value="Winged helix' DNA-binding domain"/>
    <property type="match status" value="1"/>
</dbReference>
<comment type="subcellular location">
    <subcellularLocation>
        <location evidence="1">Nucleus</location>
    </subcellularLocation>
</comment>
<evidence type="ECO:0000256" key="4">
    <source>
        <dbReference type="ARBA" id="ARBA00023159"/>
    </source>
</evidence>
<evidence type="ECO:0000256" key="3">
    <source>
        <dbReference type="ARBA" id="ARBA00023125"/>
    </source>
</evidence>
<keyword evidence="4" id="KW-0010">Activator</keyword>
<dbReference type="GO" id="GO:0005634">
    <property type="term" value="C:nucleus"/>
    <property type="evidence" value="ECO:0007669"/>
    <property type="project" value="UniProtKB-SubCell"/>
</dbReference>
<accession>A0A914B3M0</accession>
<dbReference type="GO" id="GO:0002376">
    <property type="term" value="P:immune system process"/>
    <property type="evidence" value="ECO:0007669"/>
    <property type="project" value="TreeGrafter"/>
</dbReference>
<dbReference type="AlphaFoldDB" id="A0A914B3M0"/>
<dbReference type="Gene3D" id="1.10.10.10">
    <property type="entry name" value="Winged helix-like DNA-binding domain superfamily/Winged helix DNA-binding domain"/>
    <property type="match status" value="1"/>
</dbReference>
<keyword evidence="3" id="KW-0238">DNA-binding</keyword>
<keyword evidence="5" id="KW-0804">Transcription</keyword>
<evidence type="ECO:0000259" key="8">
    <source>
        <dbReference type="PROSITE" id="PS51507"/>
    </source>
</evidence>
<keyword evidence="2" id="KW-0805">Transcription regulation</keyword>
<evidence type="ECO:0000313" key="9">
    <source>
        <dbReference type="EnsemblMetazoa" id="XP_038070399.1"/>
    </source>
</evidence>
<dbReference type="InterPro" id="IPR019471">
    <property type="entry name" value="Interferon_reg_factor-3"/>
</dbReference>
<evidence type="ECO:0000313" key="10">
    <source>
        <dbReference type="Proteomes" id="UP000887568"/>
    </source>
</evidence>
<dbReference type="CDD" id="cd00103">
    <property type="entry name" value="IRF"/>
    <property type="match status" value="1"/>
</dbReference>
<feature type="domain" description="IRF tryptophan pentad repeat" evidence="8">
    <location>
        <begin position="50"/>
        <end position="158"/>
    </location>
</feature>
<keyword evidence="10" id="KW-1185">Reference proteome</keyword>
<dbReference type="OMA" id="FQYRGQP"/>
<reference evidence="9" key="1">
    <citation type="submission" date="2022-11" db="UniProtKB">
        <authorList>
            <consortium name="EnsemblMetazoa"/>
        </authorList>
    </citation>
    <scope>IDENTIFICATION</scope>
</reference>
<dbReference type="InterPro" id="IPR017855">
    <property type="entry name" value="SMAD-like_dom_sf"/>
</dbReference>
<dbReference type="Gene3D" id="2.60.200.10">
    <property type="match status" value="1"/>
</dbReference>
<keyword evidence="6" id="KW-0539">Nucleus</keyword>
<evidence type="ECO:0000256" key="5">
    <source>
        <dbReference type="ARBA" id="ARBA00023163"/>
    </source>
</evidence>
<feature type="compositionally biased region" description="Polar residues" evidence="7">
    <location>
        <begin position="1"/>
        <end position="14"/>
    </location>
</feature>
<dbReference type="Proteomes" id="UP000887568">
    <property type="component" value="Unplaced"/>
</dbReference>
<dbReference type="GO" id="GO:0045944">
    <property type="term" value="P:positive regulation of transcription by RNA polymerase II"/>
    <property type="evidence" value="ECO:0007669"/>
    <property type="project" value="UniProtKB-ARBA"/>
</dbReference>
<evidence type="ECO:0000256" key="1">
    <source>
        <dbReference type="ARBA" id="ARBA00004123"/>
    </source>
</evidence>
<dbReference type="SMART" id="SM00348">
    <property type="entry name" value="IRF"/>
    <property type="match status" value="1"/>
</dbReference>
<dbReference type="OrthoDB" id="6538197at2759"/>
<evidence type="ECO:0000256" key="2">
    <source>
        <dbReference type="ARBA" id="ARBA00023015"/>
    </source>
</evidence>
<dbReference type="EnsemblMetazoa" id="XM_038214471.1">
    <property type="protein sequence ID" value="XP_038070399.1"/>
    <property type="gene ID" value="LOC119739496"/>
</dbReference>
<evidence type="ECO:0000256" key="7">
    <source>
        <dbReference type="SAM" id="MobiDB-lite"/>
    </source>
</evidence>
<dbReference type="GeneID" id="119739496"/>
<dbReference type="PROSITE" id="PS51507">
    <property type="entry name" value="IRF_2"/>
    <property type="match status" value="1"/>
</dbReference>
<dbReference type="GO" id="GO:0000981">
    <property type="term" value="F:DNA-binding transcription factor activity, RNA polymerase II-specific"/>
    <property type="evidence" value="ECO:0007669"/>
    <property type="project" value="TreeGrafter"/>
</dbReference>
<evidence type="ECO:0000256" key="6">
    <source>
        <dbReference type="ARBA" id="ARBA00023242"/>
    </source>
</evidence>
<dbReference type="PANTHER" id="PTHR11949:SF53">
    <property type="entry name" value="IRF TRYPTOPHAN PENTAD REPEAT DOMAIN-CONTAINING PROTEIN"/>
    <property type="match status" value="1"/>
</dbReference>
<dbReference type="InterPro" id="IPR036390">
    <property type="entry name" value="WH_DNA-bd_sf"/>
</dbReference>
<feature type="region of interest" description="Disordered" evidence="7">
    <location>
        <begin position="1"/>
        <end position="50"/>
    </location>
</feature>
<sequence length="651" mass="72605">MLTSVSSANATSQHRASETKTAEAMQQAQSPPTSTDGGGDEVAPRTHHTRTRLRPWLEGLINEGSVKGLEWIDKEKKLFKIPWKHAGKQDYNQDEDSKIFMLWSLNTGKYKPSIHVPEPAVWKTRLRTALNKLPDIEEVQEKTQLDIPEPYRVYRFLPKKPASGPVKRVMPTSPSYVPVDHHRNYPGGFSSGINMNQHLNYYYPGQAAQQNYHHHGDTWFNTGPTSGMEPSFNYGNYISPGYQPGSTVSDDPLSNIIDVIDGDMRGHHGHRQLGHHYNGHVYDQEDALAMEQTRITKLDSVGVTAEALVNNNDPRHVNYQDLVPITTVTSSTGYTTCPATATAAVSSSKSNPPPSYESALANPQPFATTCAVTMATESVSMDTTDMANHHLQTQQHQQEHAHEFSPSHQPKRMRSCSEPTLPDEHVMSIQISYRSTDAGYRCVDNPNGCVLYFNQPWEEGIQRGMEPIHLPEIGTVPAHPDMTENQARLTAQVLGCFERGMSLECRHGNIYVTRRCRSVVFWCSPNANEKPTKLERDMEVKVFDLDQFHDQLRRYLLGEDAPPMVPKIYFTVAQKWSALDMSLHACLISIVVTPLRASEELRTISPDAHSLPGSIHSGLLQISGAGSDCASPFGNSWNDLAQSCRRSSAVV</sequence>
<feature type="region of interest" description="Disordered" evidence="7">
    <location>
        <begin position="391"/>
        <end position="418"/>
    </location>
</feature>
<dbReference type="Pfam" id="PF00605">
    <property type="entry name" value="IRF"/>
    <property type="match status" value="1"/>
</dbReference>
<proteinExistence type="predicted"/>
<organism evidence="9 10">
    <name type="scientific">Patiria miniata</name>
    <name type="common">Bat star</name>
    <name type="synonym">Asterina miniata</name>
    <dbReference type="NCBI Taxonomy" id="46514"/>
    <lineage>
        <taxon>Eukaryota</taxon>
        <taxon>Metazoa</taxon>
        <taxon>Echinodermata</taxon>
        <taxon>Eleutherozoa</taxon>
        <taxon>Asterozoa</taxon>
        <taxon>Asteroidea</taxon>
        <taxon>Valvatacea</taxon>
        <taxon>Valvatida</taxon>
        <taxon>Asterinidae</taxon>
        <taxon>Patiria</taxon>
    </lineage>
</organism>
<dbReference type="PRINTS" id="PR00267">
    <property type="entry name" value="INTFRNREGFCT"/>
</dbReference>
<dbReference type="FunFam" id="1.10.10.10:FF:000041">
    <property type="entry name" value="Interferon regulatory factor 4"/>
    <property type="match status" value="1"/>
</dbReference>
<dbReference type="SUPFAM" id="SSF49879">
    <property type="entry name" value="SMAD/FHA domain"/>
    <property type="match status" value="1"/>
</dbReference>
<dbReference type="SMART" id="SM01243">
    <property type="entry name" value="IRF-3"/>
    <property type="match status" value="1"/>
</dbReference>
<protein>
    <recommendedName>
        <fullName evidence="8">IRF tryptophan pentad repeat domain-containing protein</fullName>
    </recommendedName>
</protein>
<feature type="compositionally biased region" description="Polar residues" evidence="7">
    <location>
        <begin position="24"/>
        <end position="35"/>
    </location>
</feature>
<dbReference type="InterPro" id="IPR036388">
    <property type="entry name" value="WH-like_DNA-bd_sf"/>
</dbReference>
<dbReference type="InterPro" id="IPR008984">
    <property type="entry name" value="SMAD_FHA_dom_sf"/>
</dbReference>
<dbReference type="GO" id="GO:0000978">
    <property type="term" value="F:RNA polymerase II cis-regulatory region sequence-specific DNA binding"/>
    <property type="evidence" value="ECO:0007669"/>
    <property type="project" value="TreeGrafter"/>
</dbReference>
<dbReference type="PANTHER" id="PTHR11949">
    <property type="entry name" value="INTERFERON REGULATORY FACTOR"/>
    <property type="match status" value="1"/>
</dbReference>
<dbReference type="RefSeq" id="XP_038070399.1">
    <property type="nucleotide sequence ID" value="XM_038214471.1"/>
</dbReference>